<dbReference type="Proteomes" id="UP000794436">
    <property type="component" value="Unassembled WGS sequence"/>
</dbReference>
<comment type="caution">
    <text evidence="2">The sequence shown here is derived from an EMBL/GenBank/DDBJ whole genome shotgun (WGS) entry which is preliminary data.</text>
</comment>
<feature type="compositionally biased region" description="Acidic residues" evidence="1">
    <location>
        <begin position="86"/>
        <end position="99"/>
    </location>
</feature>
<accession>A0A8K1C2Y5</accession>
<evidence type="ECO:0000256" key="1">
    <source>
        <dbReference type="SAM" id="MobiDB-lite"/>
    </source>
</evidence>
<feature type="region of interest" description="Disordered" evidence="1">
    <location>
        <begin position="55"/>
        <end position="99"/>
    </location>
</feature>
<dbReference type="AlphaFoldDB" id="A0A8K1C2Y5"/>
<proteinExistence type="predicted"/>
<evidence type="ECO:0000313" key="2">
    <source>
        <dbReference type="EMBL" id="TMW55506.1"/>
    </source>
</evidence>
<evidence type="ECO:0000313" key="3">
    <source>
        <dbReference type="Proteomes" id="UP000794436"/>
    </source>
</evidence>
<name>A0A8K1C2Y5_PYTOL</name>
<dbReference type="EMBL" id="SPLM01000147">
    <property type="protein sequence ID" value="TMW55506.1"/>
    <property type="molecule type" value="Genomic_DNA"/>
</dbReference>
<gene>
    <name evidence="2" type="ORF">Poli38472_010388</name>
</gene>
<keyword evidence="3" id="KW-1185">Reference proteome</keyword>
<sequence length="163" mass="18374">MSFMDVTSASIGHLRACYHAFLQRRLQRGAASVRTRQGFEKLRVKYQPRIQFLEEVSSDKPASDVDGEEANAEEEQGVAPMGSGELVEEATEETEVGDVESMEEDGLQQLVGVYFDPRVQQVIHDQCWPLAHQGGRTGASAEKPLPKVPEWQELEKERYFAFM</sequence>
<reference evidence="2" key="1">
    <citation type="submission" date="2019-03" db="EMBL/GenBank/DDBJ databases">
        <title>Long read genome sequence of the mycoparasitic Pythium oligandrum ATCC 38472 isolated from sugarbeet rhizosphere.</title>
        <authorList>
            <person name="Gaulin E."/>
        </authorList>
    </citation>
    <scope>NUCLEOTIDE SEQUENCE</scope>
    <source>
        <strain evidence="2">ATCC 38472_TT</strain>
    </source>
</reference>
<organism evidence="2 3">
    <name type="scientific">Pythium oligandrum</name>
    <name type="common">Mycoparasitic fungus</name>
    <dbReference type="NCBI Taxonomy" id="41045"/>
    <lineage>
        <taxon>Eukaryota</taxon>
        <taxon>Sar</taxon>
        <taxon>Stramenopiles</taxon>
        <taxon>Oomycota</taxon>
        <taxon>Peronosporomycetes</taxon>
        <taxon>Pythiales</taxon>
        <taxon>Pythiaceae</taxon>
        <taxon>Pythium</taxon>
    </lineage>
</organism>
<protein>
    <submittedName>
        <fullName evidence="2">Uncharacterized protein</fullName>
    </submittedName>
</protein>
<feature type="compositionally biased region" description="Acidic residues" evidence="1">
    <location>
        <begin position="65"/>
        <end position="76"/>
    </location>
</feature>